<dbReference type="RefSeq" id="WP_016893322.1">
    <property type="nucleotide sequence ID" value="NZ_CSWP01000007.1"/>
</dbReference>
<evidence type="ECO:0000313" key="1">
    <source>
        <dbReference type="EMBL" id="CPV62752.1"/>
    </source>
</evidence>
<evidence type="ECO:0000313" key="2">
    <source>
        <dbReference type="Proteomes" id="UP000045782"/>
    </source>
</evidence>
<proteinExistence type="predicted"/>
<dbReference type="Proteomes" id="UP000045782">
    <property type="component" value="Unassembled WGS sequence"/>
</dbReference>
<reference evidence="1 2" key="1">
    <citation type="submission" date="2015-03" db="EMBL/GenBank/DDBJ databases">
        <authorList>
            <person name="Murphy D."/>
        </authorList>
    </citation>
    <scope>NUCLEOTIDE SEQUENCE [LARGE SCALE GENOMIC DNA]</scope>
    <source>
        <strain evidence="1 2">PAP088</strain>
    </source>
</reference>
<sequence length="75" mass="8526">MPALDVIPADSETLVLQTTRSHDQWNTTICSRNDRYRRIKNLRKLVFLDEADVAARGLPHCVTSPMQKDACARQS</sequence>
<name>A0A0U0ZQV0_9MYCO</name>
<gene>
    <name evidence="1" type="ORF">ERS075579_03490</name>
</gene>
<organism evidence="1 2">
    <name type="scientific">Mycobacteroides abscessus</name>
    <dbReference type="NCBI Taxonomy" id="36809"/>
    <lineage>
        <taxon>Bacteria</taxon>
        <taxon>Bacillati</taxon>
        <taxon>Actinomycetota</taxon>
        <taxon>Actinomycetes</taxon>
        <taxon>Mycobacteriales</taxon>
        <taxon>Mycobacteriaceae</taxon>
        <taxon>Mycobacteroides</taxon>
    </lineage>
</organism>
<accession>A0A0U0ZQV0</accession>
<protein>
    <submittedName>
        <fullName evidence="1">Formate dehydrogenase H</fullName>
    </submittedName>
</protein>
<dbReference type="InterPro" id="IPR009010">
    <property type="entry name" value="Asp_de-COase-like_dom_sf"/>
</dbReference>
<dbReference type="EMBL" id="CSWP01000007">
    <property type="protein sequence ID" value="CPV62752.1"/>
    <property type="molecule type" value="Genomic_DNA"/>
</dbReference>
<dbReference type="AlphaFoldDB" id="A0A0U0ZQV0"/>
<dbReference type="SUPFAM" id="SSF50692">
    <property type="entry name" value="ADC-like"/>
    <property type="match status" value="1"/>
</dbReference>